<keyword evidence="3" id="KW-0813">Transport</keyword>
<dbReference type="GO" id="GO:0046872">
    <property type="term" value="F:metal ion binding"/>
    <property type="evidence" value="ECO:0007669"/>
    <property type="project" value="UniProtKB-KW"/>
</dbReference>
<accession>A0A515CS60</accession>
<evidence type="ECO:0000256" key="1">
    <source>
        <dbReference type="ARBA" id="ARBA00001970"/>
    </source>
</evidence>
<evidence type="ECO:0000256" key="13">
    <source>
        <dbReference type="SAM" id="Phobius"/>
    </source>
</evidence>
<evidence type="ECO:0000313" key="16">
    <source>
        <dbReference type="Proteomes" id="UP000317572"/>
    </source>
</evidence>
<dbReference type="PANTHER" id="PTHR30529">
    <property type="entry name" value="CYTOCHROME B561"/>
    <property type="match status" value="1"/>
</dbReference>
<protein>
    <submittedName>
        <fullName evidence="15">Cytochrome b</fullName>
    </submittedName>
</protein>
<dbReference type="STRING" id="614.XJ20_06120"/>
<feature type="transmembrane region" description="Helical" evidence="13">
    <location>
        <begin position="44"/>
        <end position="62"/>
    </location>
</feature>
<comment type="subcellular location">
    <subcellularLocation>
        <location evidence="2">Cell membrane</location>
        <topology evidence="2">Multi-pass membrane protein</topology>
    </subcellularLocation>
</comment>
<dbReference type="GO" id="GO:0005886">
    <property type="term" value="C:plasma membrane"/>
    <property type="evidence" value="ECO:0007669"/>
    <property type="project" value="UniProtKB-SubCell"/>
</dbReference>
<feature type="domain" description="Cytochrome b561 bacterial/Ni-hydrogenase" evidence="14">
    <location>
        <begin position="4"/>
        <end position="173"/>
    </location>
</feature>
<comment type="similarity">
    <text evidence="12">Belongs to the cytochrome b561 family.</text>
</comment>
<dbReference type="AlphaFoldDB" id="A0A515CS60"/>
<dbReference type="Proteomes" id="UP000317572">
    <property type="component" value="Chromosome"/>
</dbReference>
<dbReference type="SUPFAM" id="SSF81342">
    <property type="entry name" value="Transmembrane di-heme cytochromes"/>
    <property type="match status" value="1"/>
</dbReference>
<organism evidence="15 16">
    <name type="scientific">Serratia liquefaciens</name>
    <dbReference type="NCBI Taxonomy" id="614"/>
    <lineage>
        <taxon>Bacteria</taxon>
        <taxon>Pseudomonadati</taxon>
        <taxon>Pseudomonadota</taxon>
        <taxon>Gammaproteobacteria</taxon>
        <taxon>Enterobacterales</taxon>
        <taxon>Yersiniaceae</taxon>
        <taxon>Serratia</taxon>
    </lineage>
</organism>
<comment type="cofactor">
    <cofactor evidence="1">
        <name>heme b</name>
        <dbReference type="ChEBI" id="CHEBI:60344"/>
    </cofactor>
</comment>
<keyword evidence="4" id="KW-1003">Cell membrane</keyword>
<dbReference type="EMBL" id="CP033893">
    <property type="protein sequence ID" value="QDL30999.1"/>
    <property type="molecule type" value="Genomic_DNA"/>
</dbReference>
<evidence type="ECO:0000256" key="2">
    <source>
        <dbReference type="ARBA" id="ARBA00004651"/>
    </source>
</evidence>
<keyword evidence="11 13" id="KW-0472">Membrane</keyword>
<keyword evidence="5" id="KW-0349">Heme</keyword>
<proteinExistence type="inferred from homology"/>
<evidence type="ECO:0000256" key="11">
    <source>
        <dbReference type="ARBA" id="ARBA00023136"/>
    </source>
</evidence>
<dbReference type="InterPro" id="IPR052168">
    <property type="entry name" value="Cytochrome_b561_oxidase"/>
</dbReference>
<dbReference type="InterPro" id="IPR011577">
    <property type="entry name" value="Cyt_b561_bac/Ni-Hgenase"/>
</dbReference>
<dbReference type="GO" id="GO:0022904">
    <property type="term" value="P:respiratory electron transport chain"/>
    <property type="evidence" value="ECO:0007669"/>
    <property type="project" value="InterPro"/>
</dbReference>
<evidence type="ECO:0000256" key="3">
    <source>
        <dbReference type="ARBA" id="ARBA00022448"/>
    </source>
</evidence>
<dbReference type="GO" id="GO:0020037">
    <property type="term" value="F:heme binding"/>
    <property type="evidence" value="ECO:0007669"/>
    <property type="project" value="TreeGrafter"/>
</dbReference>
<feature type="transmembrane region" description="Helical" evidence="13">
    <location>
        <begin position="143"/>
        <end position="161"/>
    </location>
</feature>
<evidence type="ECO:0000256" key="8">
    <source>
        <dbReference type="ARBA" id="ARBA00022982"/>
    </source>
</evidence>
<evidence type="ECO:0000313" key="15">
    <source>
        <dbReference type="EMBL" id="QDL30999.1"/>
    </source>
</evidence>
<keyword evidence="10" id="KW-0408">Iron</keyword>
<evidence type="ECO:0000256" key="5">
    <source>
        <dbReference type="ARBA" id="ARBA00022617"/>
    </source>
</evidence>
<evidence type="ECO:0000256" key="9">
    <source>
        <dbReference type="ARBA" id="ARBA00022989"/>
    </source>
</evidence>
<evidence type="ECO:0000259" key="14">
    <source>
        <dbReference type="Pfam" id="PF01292"/>
    </source>
</evidence>
<evidence type="ECO:0000256" key="4">
    <source>
        <dbReference type="ARBA" id="ARBA00022475"/>
    </source>
</evidence>
<feature type="transmembrane region" description="Helical" evidence="13">
    <location>
        <begin position="12"/>
        <end position="29"/>
    </location>
</feature>
<keyword evidence="8" id="KW-0249">Electron transport</keyword>
<keyword evidence="6 13" id="KW-0812">Transmembrane</keyword>
<dbReference type="Pfam" id="PF01292">
    <property type="entry name" value="Ni_hydr_CYTB"/>
    <property type="match status" value="1"/>
</dbReference>
<dbReference type="RefSeq" id="WP_142814740.1">
    <property type="nucleotide sequence ID" value="NZ_CBCPIK010000001.1"/>
</dbReference>
<name>A0A515CS60_SERLI</name>
<dbReference type="PANTHER" id="PTHR30529:SF3">
    <property type="entry name" value="CYTOCHROME B561 HOMOLOG 1"/>
    <property type="match status" value="1"/>
</dbReference>
<reference evidence="15 16" key="1">
    <citation type="submission" date="2018-11" db="EMBL/GenBank/DDBJ databases">
        <title>The first complete genome of Serratia liquefaciens isolated from metalophyte plant revel distinctness adaptive mechanisms in an extreme habitat.</title>
        <authorList>
            <person name="Caneschi W.L."/>
            <person name="Sanchez A.B."/>
            <person name="Felestrino E.B."/>
            <person name="Assis R.A.B."/>
            <person name="Lemes C.G.C."/>
            <person name="Cordeiro I.F."/>
            <person name="Fonseca N.P."/>
            <person name="Villa M."/>
            <person name="Vieira I.T."/>
            <person name="Moraes L.A."/>
            <person name="Kamino L.H.Y."/>
            <person name="do Carmo F."/>
            <person name="Garcia C.M."/>
            <person name="Almeida N.F."/>
            <person name="Silva R.S."/>
            <person name="Ferro J.A."/>
            <person name="Ferro M.I.T."/>
            <person name="Varani A.M."/>
            <person name="Ferreira R.M."/>
            <person name="dos Santos V.L."/>
            <person name="Silva U.C."/>
            <person name="Setubal J.C."/>
            <person name="Moreira L.M."/>
        </authorList>
    </citation>
    <scope>NUCLEOTIDE SEQUENCE [LARGE SCALE GENOMIC DNA]</scope>
    <source>
        <strain evidence="15 16">FG3</strain>
    </source>
</reference>
<sequence>MGNRYAKSQIVLHWLTLLMVILTYAAMLLKNSVLDDLASLVKNLHFNFGLAVFLLMFIRLGLRRRYATPATTPPLEEWQEWGAKIFHALLYLLFLTLPVLGVLTLAYGGKEWVLLGWQVPQFVMPDPWLRRIIKSTHETLANTGYFIIGAHALAALYHHYLRKDDTLRRMMPGK</sequence>
<evidence type="ECO:0000256" key="7">
    <source>
        <dbReference type="ARBA" id="ARBA00022723"/>
    </source>
</evidence>
<dbReference type="InterPro" id="IPR016174">
    <property type="entry name" value="Di-haem_cyt_TM"/>
</dbReference>
<keyword evidence="7" id="KW-0479">Metal-binding</keyword>
<gene>
    <name evidence="15" type="ORF">EGO53_04025</name>
</gene>
<evidence type="ECO:0000256" key="6">
    <source>
        <dbReference type="ARBA" id="ARBA00022692"/>
    </source>
</evidence>
<feature type="transmembrane region" description="Helical" evidence="13">
    <location>
        <begin position="88"/>
        <end position="107"/>
    </location>
</feature>
<evidence type="ECO:0000256" key="10">
    <source>
        <dbReference type="ARBA" id="ARBA00023004"/>
    </source>
</evidence>
<evidence type="ECO:0000256" key="12">
    <source>
        <dbReference type="ARBA" id="ARBA00037975"/>
    </source>
</evidence>
<dbReference type="GO" id="GO:0009055">
    <property type="term" value="F:electron transfer activity"/>
    <property type="evidence" value="ECO:0007669"/>
    <property type="project" value="InterPro"/>
</dbReference>
<keyword evidence="9 13" id="KW-1133">Transmembrane helix</keyword>